<dbReference type="Proteomes" id="UP001497700">
    <property type="component" value="Unassembled WGS sequence"/>
</dbReference>
<evidence type="ECO:0000313" key="1">
    <source>
        <dbReference type="EMBL" id="KAI4859190.1"/>
    </source>
</evidence>
<protein>
    <submittedName>
        <fullName evidence="1">Uncharacterized protein</fullName>
    </submittedName>
</protein>
<comment type="caution">
    <text evidence="1">The sequence shown here is derived from an EMBL/GenBank/DDBJ whole genome shotgun (WGS) entry which is preliminary data.</text>
</comment>
<gene>
    <name evidence="1" type="ORF">F4820DRAFT_440595</name>
</gene>
<sequence length="996" mass="112214">MAELAAFSLAVNILQIVDFGARFVGLAWKIWRSNDIDSLEIAKVQLIAEDFKATIRQLQTETASDSQLIEDATNSKIFLLVRNCENLSQQIINSVKSIEIPDKNHRKRTSKRKAFVAAFKIIWKGDDIKALETQLNSYRSEIVLQLAVSLRHCMTKSLHNQGTMLSQLVNSRNDSQELKKRMNDLINGQQGLGSILIAYIVNGVNASSSGQLSQVLGDRLLNAVYDRGMPPINEDSVFNIPNNRRATLEKRFISKLRYDGMYDRELRVAEAHQETFHWIFETGEQEQPWANFREWLESDQLLYWITGKAGSGKSTLMKFISQPVAHSPSDHLHAEEPRCTGHLRRWADGQPLIIATFYFWEAGSEMQKSKDGLYRSLLCQILQACPEAISHASPERWEALCLYNNDPRPFTEVQLRDILAKTITFVGSTRKLCIFIDGLDEFSGNHDDLIKLVKGTTEASLVKICVASRPWMVFEDSLKGKPSLMLEDLTSNDIKKYVTSMVSDDPEFALLQKREPVFAQNLVSNIVRKASGVFLWVTLVVASLMNGMSHGDRVSDLQRRLDQLPSDLGTLYDKIIDDIDEFYLQHAAQFFYSMLACPQPPEALLLSFADEEDPDFAINLPNQPLSSEDIGIRVETMRRRLNSCCKGLIAIPKSALRGDNSSIEKVTVQYLHKSVKDYIERPRVLEKLSSMIGEAFDPYFNLCSGALAMWKTHRHEDYASEGHEKLHKCMRFASMVPVKHASLMAKVLDELERSISRDYPDFDFSPILQRLAGRSKSTIHDYFGNCILSLAVKYHIVEYVKRKAEPGCLVQSGPLNTSVPHPIALRPKWPSWNVFTRLARGSHGTGSANPHAQWPLLLDATPSLSTNLEMVTALLENGADPNFIINRGSKTNSVWIETLACAIANIETSSGLWDELLPLMVVHGARLDASVFERAIELKSVVYGDSEEGITITAYSLRQALKSVKSGKPGSRFRLADAKRTKHTTHVNGRVRTYYA</sequence>
<reference evidence="1 2" key="1">
    <citation type="journal article" date="2022" name="New Phytol.">
        <title>Ecological generalism drives hyperdiversity of secondary metabolite gene clusters in xylarialean endophytes.</title>
        <authorList>
            <person name="Franco M.E.E."/>
            <person name="Wisecaver J.H."/>
            <person name="Arnold A.E."/>
            <person name="Ju Y.M."/>
            <person name="Slot J.C."/>
            <person name="Ahrendt S."/>
            <person name="Moore L.P."/>
            <person name="Eastman K.E."/>
            <person name="Scott K."/>
            <person name="Konkel Z."/>
            <person name="Mondo S.J."/>
            <person name="Kuo A."/>
            <person name="Hayes R.D."/>
            <person name="Haridas S."/>
            <person name="Andreopoulos B."/>
            <person name="Riley R."/>
            <person name="LaButti K."/>
            <person name="Pangilinan J."/>
            <person name="Lipzen A."/>
            <person name="Amirebrahimi M."/>
            <person name="Yan J."/>
            <person name="Adam C."/>
            <person name="Keymanesh K."/>
            <person name="Ng V."/>
            <person name="Louie K."/>
            <person name="Northen T."/>
            <person name="Drula E."/>
            <person name="Henrissat B."/>
            <person name="Hsieh H.M."/>
            <person name="Youens-Clark K."/>
            <person name="Lutzoni F."/>
            <person name="Miadlikowska J."/>
            <person name="Eastwood D.C."/>
            <person name="Hamelin R.C."/>
            <person name="Grigoriev I.V."/>
            <person name="U'Ren J.M."/>
        </authorList>
    </citation>
    <scope>NUCLEOTIDE SEQUENCE [LARGE SCALE GENOMIC DNA]</scope>
    <source>
        <strain evidence="1 2">CBS 119005</strain>
    </source>
</reference>
<keyword evidence="2" id="KW-1185">Reference proteome</keyword>
<name>A0ACB9YJZ0_9PEZI</name>
<evidence type="ECO:0000313" key="2">
    <source>
        <dbReference type="Proteomes" id="UP001497700"/>
    </source>
</evidence>
<accession>A0ACB9YJZ0</accession>
<organism evidence="1 2">
    <name type="scientific">Hypoxylon rubiginosum</name>
    <dbReference type="NCBI Taxonomy" id="110542"/>
    <lineage>
        <taxon>Eukaryota</taxon>
        <taxon>Fungi</taxon>
        <taxon>Dikarya</taxon>
        <taxon>Ascomycota</taxon>
        <taxon>Pezizomycotina</taxon>
        <taxon>Sordariomycetes</taxon>
        <taxon>Xylariomycetidae</taxon>
        <taxon>Xylariales</taxon>
        <taxon>Hypoxylaceae</taxon>
        <taxon>Hypoxylon</taxon>
    </lineage>
</organism>
<dbReference type="EMBL" id="MU393651">
    <property type="protein sequence ID" value="KAI4859190.1"/>
    <property type="molecule type" value="Genomic_DNA"/>
</dbReference>
<proteinExistence type="predicted"/>